<proteinExistence type="predicted"/>
<evidence type="ECO:0000313" key="3">
    <source>
        <dbReference type="Proteomes" id="UP001148184"/>
    </source>
</evidence>
<accession>A0ABT5PFF1</accession>
<comment type="caution">
    <text evidence="2">The sequence shown here is derived from an EMBL/GenBank/DDBJ whole genome shotgun (WGS) entry which is preliminary data.</text>
</comment>
<reference evidence="2 3" key="1">
    <citation type="submission" date="2022-05" db="EMBL/GenBank/DDBJ databases">
        <title>Novel Pseudomonas spp. Isolated from a Rainbow Trout Aquaculture Facility.</title>
        <authorList>
            <person name="Testerman T."/>
            <person name="Graf J."/>
        </authorList>
    </citation>
    <scope>NUCLEOTIDE SEQUENCE [LARGE SCALE GENOMIC DNA]</scope>
    <source>
        <strain evidence="2 3">ID1025</strain>
    </source>
</reference>
<feature type="signal peptide" evidence="1">
    <location>
        <begin position="1"/>
        <end position="18"/>
    </location>
</feature>
<name>A0ABT5PFF1_9PSED</name>
<dbReference type="RefSeq" id="WP_273895657.1">
    <property type="nucleotide sequence ID" value="NZ_JAMDGP010000010.1"/>
</dbReference>
<keyword evidence="1" id="KW-0732">Signal</keyword>
<protein>
    <submittedName>
        <fullName evidence="2">Uncharacterized protein</fullName>
    </submittedName>
</protein>
<organism evidence="2 3">
    <name type="scientific">Pseudomonas rubra</name>
    <dbReference type="NCBI Taxonomy" id="2942627"/>
    <lineage>
        <taxon>Bacteria</taxon>
        <taxon>Pseudomonadati</taxon>
        <taxon>Pseudomonadota</taxon>
        <taxon>Gammaproteobacteria</taxon>
        <taxon>Pseudomonadales</taxon>
        <taxon>Pseudomonadaceae</taxon>
        <taxon>Pseudomonas</taxon>
    </lineage>
</organism>
<evidence type="ECO:0000256" key="1">
    <source>
        <dbReference type="SAM" id="SignalP"/>
    </source>
</evidence>
<dbReference type="Gene3D" id="2.160.20.160">
    <property type="match status" value="1"/>
</dbReference>
<evidence type="ECO:0000313" key="2">
    <source>
        <dbReference type="EMBL" id="MDD1017037.1"/>
    </source>
</evidence>
<sequence length="186" mass="19621">MRALLIVVLSALPFIAAAQNLVVRPGDNLGAVVQTPGIDEYRMSGGTVQSLAQGDARDFFEMFAGLIIGAFEDGDVAFFYGGEIGRVDMKLDNNLFDMFGGRILGNLVTGFGNDTIFLRGGSIGGNISTSGGVDTFTITGGELKGNLLASFGNDVLTWKNGGIIRGFIDMAATTTWQRCSTSMPAF</sequence>
<gene>
    <name evidence="2" type="ORF">M5G17_25580</name>
</gene>
<dbReference type="EMBL" id="JAMDGZ010000073">
    <property type="protein sequence ID" value="MDD1017037.1"/>
    <property type="molecule type" value="Genomic_DNA"/>
</dbReference>
<dbReference type="Proteomes" id="UP001148184">
    <property type="component" value="Unassembled WGS sequence"/>
</dbReference>
<feature type="chain" id="PRO_5045997406" evidence="1">
    <location>
        <begin position="19"/>
        <end position="186"/>
    </location>
</feature>
<keyword evidence="3" id="KW-1185">Reference proteome</keyword>